<gene>
    <name evidence="1" type="ORF">AB1E22_14560</name>
</gene>
<dbReference type="Proteomes" id="UP001555342">
    <property type="component" value="Unassembled WGS sequence"/>
</dbReference>
<sequence length="176" mass="19341">MANADSNTHARPEITPQQPAFADSLATLLKKPQGAALDLFQTLDICQQYADGLIGNDNHIECMALCGRLLAGLEILKSVLKAPLPDHLIEQLTLNDPAVDEYRSPLSIESETLREYCVALTITLLNHQDQPEQREHMIGILYEMIFVLSEDLKAPRFVRGSGGLKMIGGEALPGIH</sequence>
<reference evidence="1 2" key="1">
    <citation type="submission" date="2024-07" db="EMBL/GenBank/DDBJ databases">
        <authorList>
            <person name="Wang L."/>
        </authorList>
    </citation>
    <scope>NUCLEOTIDE SEQUENCE [LARGE SCALE GENOMIC DNA]</scope>
    <source>
        <strain evidence="1 2">WL359</strain>
    </source>
</reference>
<organism evidence="1 2">
    <name type="scientific">Buttiauxella gaviniae</name>
    <dbReference type="NCBI Taxonomy" id="82990"/>
    <lineage>
        <taxon>Bacteria</taxon>
        <taxon>Pseudomonadati</taxon>
        <taxon>Pseudomonadota</taxon>
        <taxon>Gammaproteobacteria</taxon>
        <taxon>Enterobacterales</taxon>
        <taxon>Enterobacteriaceae</taxon>
        <taxon>Buttiauxella</taxon>
    </lineage>
</organism>
<proteinExistence type="predicted"/>
<protein>
    <submittedName>
        <fullName evidence="1">Uncharacterized protein</fullName>
    </submittedName>
</protein>
<name>A0ABV3NWI8_9ENTR</name>
<comment type="caution">
    <text evidence="1">The sequence shown here is derived from an EMBL/GenBank/DDBJ whole genome shotgun (WGS) entry which is preliminary data.</text>
</comment>
<dbReference type="RefSeq" id="WP_367595951.1">
    <property type="nucleotide sequence ID" value="NZ_JBFMVT010000002.1"/>
</dbReference>
<evidence type="ECO:0000313" key="2">
    <source>
        <dbReference type="Proteomes" id="UP001555342"/>
    </source>
</evidence>
<dbReference type="EMBL" id="JBFMVT010000002">
    <property type="protein sequence ID" value="MEW7313899.1"/>
    <property type="molecule type" value="Genomic_DNA"/>
</dbReference>
<accession>A0ABV3NWI8</accession>
<evidence type="ECO:0000313" key="1">
    <source>
        <dbReference type="EMBL" id="MEW7313899.1"/>
    </source>
</evidence>
<keyword evidence="2" id="KW-1185">Reference proteome</keyword>